<name>A0A0A5G012_9BACI</name>
<dbReference type="OrthoDB" id="65897at2"/>
<dbReference type="InterPro" id="IPR000182">
    <property type="entry name" value="GNAT_dom"/>
</dbReference>
<gene>
    <name evidence="2" type="ORF">N783_17645</name>
</gene>
<dbReference type="GO" id="GO:0016747">
    <property type="term" value="F:acyltransferase activity, transferring groups other than amino-acyl groups"/>
    <property type="evidence" value="ECO:0007669"/>
    <property type="project" value="InterPro"/>
</dbReference>
<dbReference type="SUPFAM" id="SSF55729">
    <property type="entry name" value="Acyl-CoA N-acyltransferases (Nat)"/>
    <property type="match status" value="1"/>
</dbReference>
<dbReference type="CDD" id="cd04301">
    <property type="entry name" value="NAT_SF"/>
    <property type="match status" value="1"/>
</dbReference>
<comment type="caution">
    <text evidence="2">The sequence shown here is derived from an EMBL/GenBank/DDBJ whole genome shotgun (WGS) entry which is preliminary data.</text>
</comment>
<dbReference type="eggNOG" id="COG0456">
    <property type="taxonomic scope" value="Bacteria"/>
</dbReference>
<protein>
    <recommendedName>
        <fullName evidence="1">N-acetyltransferase domain-containing protein</fullName>
    </recommendedName>
</protein>
<evidence type="ECO:0000313" key="2">
    <source>
        <dbReference type="EMBL" id="KGX84405.1"/>
    </source>
</evidence>
<dbReference type="AlphaFoldDB" id="A0A0A5G012"/>
<dbReference type="Proteomes" id="UP000030403">
    <property type="component" value="Unassembled WGS sequence"/>
</dbReference>
<proteinExistence type="predicted"/>
<organism evidence="2 3">
    <name type="scientific">Pontibacillus marinus BH030004 = DSM 16465</name>
    <dbReference type="NCBI Taxonomy" id="1385511"/>
    <lineage>
        <taxon>Bacteria</taxon>
        <taxon>Bacillati</taxon>
        <taxon>Bacillota</taxon>
        <taxon>Bacilli</taxon>
        <taxon>Bacillales</taxon>
        <taxon>Bacillaceae</taxon>
        <taxon>Pontibacillus</taxon>
    </lineage>
</organism>
<keyword evidence="3" id="KW-1185">Reference proteome</keyword>
<accession>A0A0A5G012</accession>
<dbReference type="Pfam" id="PF00583">
    <property type="entry name" value="Acetyltransf_1"/>
    <property type="match status" value="1"/>
</dbReference>
<evidence type="ECO:0000313" key="3">
    <source>
        <dbReference type="Proteomes" id="UP000030403"/>
    </source>
</evidence>
<dbReference type="STRING" id="1385511.GCA_000425225_01985"/>
<dbReference type="PROSITE" id="PS51186">
    <property type="entry name" value="GNAT"/>
    <property type="match status" value="1"/>
</dbReference>
<dbReference type="RefSeq" id="WP_036843033.1">
    <property type="nucleotide sequence ID" value="NZ_AULJ01000019.1"/>
</dbReference>
<dbReference type="Gene3D" id="3.40.630.30">
    <property type="match status" value="1"/>
</dbReference>
<evidence type="ECO:0000259" key="1">
    <source>
        <dbReference type="PROSITE" id="PS51186"/>
    </source>
</evidence>
<feature type="domain" description="N-acetyltransferase" evidence="1">
    <location>
        <begin position="3"/>
        <end position="157"/>
    </location>
</feature>
<reference evidence="2 3" key="1">
    <citation type="submission" date="2013-08" db="EMBL/GenBank/DDBJ databases">
        <authorList>
            <person name="Huang J."/>
            <person name="Wang G."/>
        </authorList>
    </citation>
    <scope>NUCLEOTIDE SEQUENCE [LARGE SCALE GENOMIC DNA]</scope>
    <source>
        <strain evidence="2 3">BH030004</strain>
    </source>
</reference>
<dbReference type="InterPro" id="IPR016181">
    <property type="entry name" value="Acyl_CoA_acyltransferase"/>
</dbReference>
<dbReference type="PANTHER" id="PTHR43415:SF3">
    <property type="entry name" value="GNAT-FAMILY ACETYLTRANSFERASE"/>
    <property type="match status" value="1"/>
</dbReference>
<sequence>MSVTLKPMTQEQFERYYEKSIEEYAAEHVKAGNWSEEEALPNARKQFQQLLPDGLETENQVLFTIVNEEDKSIGILWLNITEKQDEKHSFIYDIKLDEEQQGKGYGKASMNVLEDYVKEQGISQIGLHVFAHNKRAVALYEKVGFEMTDHVMKKRIT</sequence>
<dbReference type="EMBL" id="AVPF01000057">
    <property type="protein sequence ID" value="KGX84405.1"/>
    <property type="molecule type" value="Genomic_DNA"/>
</dbReference>
<dbReference type="PANTHER" id="PTHR43415">
    <property type="entry name" value="SPERMIDINE N(1)-ACETYLTRANSFERASE"/>
    <property type="match status" value="1"/>
</dbReference>